<dbReference type="RefSeq" id="WP_286160307.1">
    <property type="nucleotide sequence ID" value="NZ_FRBK01000009.1"/>
</dbReference>
<gene>
    <name evidence="3" type="ORF">SAMN05216268_109210</name>
</gene>
<dbReference type="GO" id="GO:0046872">
    <property type="term" value="F:metal ion binding"/>
    <property type="evidence" value="ECO:0007669"/>
    <property type="project" value="UniProtKB-KW"/>
</dbReference>
<dbReference type="SFLD" id="SFLDG01020">
    <property type="entry name" value="Terpene_Cyclase_Like_2"/>
    <property type="match status" value="1"/>
</dbReference>
<comment type="cofactor">
    <cofactor evidence="2">
        <name>Mg(2+)</name>
        <dbReference type="ChEBI" id="CHEBI:18420"/>
    </cofactor>
</comment>
<dbReference type="Proteomes" id="UP000184388">
    <property type="component" value="Unassembled WGS sequence"/>
</dbReference>
<evidence type="ECO:0000256" key="2">
    <source>
        <dbReference type="RuleBase" id="RU366034"/>
    </source>
</evidence>
<dbReference type="GO" id="GO:0010333">
    <property type="term" value="F:terpene synthase activity"/>
    <property type="evidence" value="ECO:0007669"/>
    <property type="project" value="InterPro"/>
</dbReference>
<dbReference type="EC" id="4.2.3.-" evidence="2"/>
<keyword evidence="1 2" id="KW-0456">Lyase</keyword>
<dbReference type="AlphaFoldDB" id="A0A9X8MXY5"/>
<dbReference type="InterPro" id="IPR008949">
    <property type="entry name" value="Isoprenoid_synthase_dom_sf"/>
</dbReference>
<protein>
    <recommendedName>
        <fullName evidence="2">Terpene synthase</fullName>
        <ecNumber evidence="2">4.2.3.-</ecNumber>
    </recommendedName>
</protein>
<dbReference type="PANTHER" id="PTHR35201">
    <property type="entry name" value="TERPENE SYNTHASE"/>
    <property type="match status" value="1"/>
</dbReference>
<evidence type="ECO:0000313" key="4">
    <source>
        <dbReference type="Proteomes" id="UP000184388"/>
    </source>
</evidence>
<evidence type="ECO:0000313" key="3">
    <source>
        <dbReference type="EMBL" id="SHM23757.1"/>
    </source>
</evidence>
<sequence>MNPQVQQPVFHMPFTARLNPHLEQTRVHVKEWAHQVGLLAPEYTAPWPERWSERKFDEADFPLWTALTHPDTGVDELNLVTDWHVALWFVDDLFLPLFRQHNDRVAARRQVDRLMEFLPIDALPRTQPAPQNPMERAFVDLWPMTAPSMSPAWRLRFRSDVERFLHGVLWELDHLEHDNRQEQGGQEGIVDPIEYVQVRREFGGLPMTSTLMEHGLGEIPENVYRLRSFQSALRAFADVISLHNDIVSYDREVAEGTVDNNGVEVLRKALDCDLQQAAHLLNAQLTARVGTLQHTADAEMSRVLADEGLPEPLTSRITGYLQALQSATAGSYAWHEQTGRFRQPAGPERGFVPHGPTGLGTSAARLTKASEQAARRRLRPRLPAMVAHLPTEMGRRGPLEGQVTRQVVP</sequence>
<dbReference type="Gene3D" id="1.10.600.10">
    <property type="entry name" value="Farnesyl Diphosphate Synthase"/>
    <property type="match status" value="1"/>
</dbReference>
<dbReference type="SUPFAM" id="SSF48576">
    <property type="entry name" value="Terpenoid synthases"/>
    <property type="match status" value="1"/>
</dbReference>
<dbReference type="Pfam" id="PF19086">
    <property type="entry name" value="Terpene_syn_C_2"/>
    <property type="match status" value="1"/>
</dbReference>
<dbReference type="InterPro" id="IPR034686">
    <property type="entry name" value="Terpene_cyclase-like_2"/>
</dbReference>
<keyword evidence="2" id="KW-0460">Magnesium</keyword>
<proteinExistence type="inferred from homology"/>
<evidence type="ECO:0000256" key="1">
    <source>
        <dbReference type="ARBA" id="ARBA00023239"/>
    </source>
</evidence>
<keyword evidence="2" id="KW-0479">Metal-binding</keyword>
<dbReference type="EMBL" id="FRBK01000009">
    <property type="protein sequence ID" value="SHM23757.1"/>
    <property type="molecule type" value="Genomic_DNA"/>
</dbReference>
<organism evidence="3 4">
    <name type="scientific">Streptomyces yunnanensis</name>
    <dbReference type="NCBI Taxonomy" id="156453"/>
    <lineage>
        <taxon>Bacteria</taxon>
        <taxon>Bacillati</taxon>
        <taxon>Actinomycetota</taxon>
        <taxon>Actinomycetes</taxon>
        <taxon>Kitasatosporales</taxon>
        <taxon>Streptomycetaceae</taxon>
        <taxon>Streptomyces</taxon>
    </lineage>
</organism>
<comment type="similarity">
    <text evidence="2">Belongs to the terpene synthase family.</text>
</comment>
<name>A0A9X8MXY5_9ACTN</name>
<comment type="caution">
    <text evidence="3">The sequence shown here is derived from an EMBL/GenBank/DDBJ whole genome shotgun (WGS) entry which is preliminary data.</text>
</comment>
<dbReference type="SFLD" id="SFLDS00005">
    <property type="entry name" value="Isoprenoid_Synthase_Type_I"/>
    <property type="match status" value="1"/>
</dbReference>
<accession>A0A9X8MXY5</accession>
<reference evidence="4" key="1">
    <citation type="submission" date="2016-11" db="EMBL/GenBank/DDBJ databases">
        <authorList>
            <person name="Jaros S."/>
            <person name="Januszkiewicz K."/>
            <person name="Wedrychowicz H."/>
        </authorList>
    </citation>
    <scope>NUCLEOTIDE SEQUENCE [LARGE SCALE GENOMIC DNA]</scope>
    <source>
        <strain evidence="4">CGMCC 4.3555</strain>
    </source>
</reference>
<dbReference type="PANTHER" id="PTHR35201:SF4">
    <property type="entry name" value="BETA-PINACENE SYNTHASE-RELATED"/>
    <property type="match status" value="1"/>
</dbReference>